<dbReference type="FunFam" id="3.30.1370.10:FF:000037">
    <property type="entry name" value="KH domain protein"/>
    <property type="match status" value="1"/>
</dbReference>
<feature type="non-terminal residue" evidence="3">
    <location>
        <position position="1"/>
    </location>
</feature>
<accession>A0A4V1IPQ8</accession>
<protein>
    <recommendedName>
        <fullName evidence="2">KHDC4/BBP-like KH-domain type I domain-containing protein</fullName>
    </recommendedName>
</protein>
<feature type="domain" description="KHDC4/BBP-like KH-domain type I" evidence="2">
    <location>
        <begin position="96"/>
        <end position="150"/>
    </location>
</feature>
<proteinExistence type="predicted"/>
<dbReference type="CDD" id="cd22386">
    <property type="entry name" value="KH-I_KHDC4_rpt2"/>
    <property type="match status" value="1"/>
</dbReference>
<organism evidence="3 4">
    <name type="scientific">Blyttiomyces helicus</name>
    <dbReference type="NCBI Taxonomy" id="388810"/>
    <lineage>
        <taxon>Eukaryota</taxon>
        <taxon>Fungi</taxon>
        <taxon>Fungi incertae sedis</taxon>
        <taxon>Chytridiomycota</taxon>
        <taxon>Chytridiomycota incertae sedis</taxon>
        <taxon>Chytridiomycetes</taxon>
        <taxon>Chytridiomycetes incertae sedis</taxon>
        <taxon>Blyttiomyces</taxon>
    </lineage>
</organism>
<dbReference type="InterPro" id="IPR031121">
    <property type="entry name" value="RIK/BLOM7"/>
</dbReference>
<feature type="region of interest" description="Disordered" evidence="1">
    <location>
        <begin position="40"/>
        <end position="79"/>
    </location>
</feature>
<dbReference type="AlphaFoldDB" id="A0A4V1IPQ8"/>
<dbReference type="SUPFAM" id="SSF54791">
    <property type="entry name" value="Eukaryotic type KH-domain (KH-domain type I)"/>
    <property type="match status" value="1"/>
</dbReference>
<gene>
    <name evidence="3" type="ORF">BDK51DRAFT_22099</name>
</gene>
<dbReference type="EMBL" id="ML000706">
    <property type="protein sequence ID" value="RKO83907.1"/>
    <property type="molecule type" value="Genomic_DNA"/>
</dbReference>
<evidence type="ECO:0000313" key="4">
    <source>
        <dbReference type="Proteomes" id="UP000269721"/>
    </source>
</evidence>
<dbReference type="Pfam" id="PF22675">
    <property type="entry name" value="KH-I_KHDC4-BBP"/>
    <property type="match status" value="1"/>
</dbReference>
<keyword evidence="4" id="KW-1185">Reference proteome</keyword>
<dbReference type="InterPro" id="IPR047889">
    <property type="entry name" value="KHDC4_KH-I_second"/>
</dbReference>
<dbReference type="GO" id="GO:0003723">
    <property type="term" value="F:RNA binding"/>
    <property type="evidence" value="ECO:0007669"/>
    <property type="project" value="InterPro"/>
</dbReference>
<dbReference type="PANTHER" id="PTHR15744:SF0">
    <property type="entry name" value="KH HOMOLOGY DOMAIN-CONTAINING PROTEIN 4"/>
    <property type="match status" value="1"/>
</dbReference>
<evidence type="ECO:0000256" key="1">
    <source>
        <dbReference type="SAM" id="MobiDB-lite"/>
    </source>
</evidence>
<dbReference type="Gene3D" id="3.30.1370.10">
    <property type="entry name" value="K Homology domain, type 1"/>
    <property type="match status" value="1"/>
</dbReference>
<evidence type="ECO:0000259" key="2">
    <source>
        <dbReference type="Pfam" id="PF22675"/>
    </source>
</evidence>
<dbReference type="InterPro" id="IPR055256">
    <property type="entry name" value="KH_1_KHDC4/BBP-like"/>
</dbReference>
<evidence type="ECO:0000313" key="3">
    <source>
        <dbReference type="EMBL" id="RKO83907.1"/>
    </source>
</evidence>
<dbReference type="PANTHER" id="PTHR15744">
    <property type="entry name" value="BLOM7"/>
    <property type="match status" value="1"/>
</dbReference>
<dbReference type="OrthoDB" id="397265at2759"/>
<dbReference type="GO" id="GO:0005634">
    <property type="term" value="C:nucleus"/>
    <property type="evidence" value="ECO:0007669"/>
    <property type="project" value="InterPro"/>
</dbReference>
<dbReference type="InterPro" id="IPR036612">
    <property type="entry name" value="KH_dom_type_1_sf"/>
</dbReference>
<dbReference type="Proteomes" id="UP000269721">
    <property type="component" value="Unassembled WGS sequence"/>
</dbReference>
<name>A0A4V1IPQ8_9FUNG</name>
<reference evidence="4" key="1">
    <citation type="journal article" date="2018" name="Nat. Microbiol.">
        <title>Leveraging single-cell genomics to expand the fungal tree of life.</title>
        <authorList>
            <person name="Ahrendt S.R."/>
            <person name="Quandt C.A."/>
            <person name="Ciobanu D."/>
            <person name="Clum A."/>
            <person name="Salamov A."/>
            <person name="Andreopoulos B."/>
            <person name="Cheng J.F."/>
            <person name="Woyke T."/>
            <person name="Pelin A."/>
            <person name="Henrissat B."/>
            <person name="Reynolds N.K."/>
            <person name="Benny G.L."/>
            <person name="Smith M.E."/>
            <person name="James T.Y."/>
            <person name="Grigoriev I.V."/>
        </authorList>
    </citation>
    <scope>NUCLEOTIDE SEQUENCE [LARGE SCALE GENOMIC DNA]</scope>
</reference>
<sequence length="150" mass="16542">KFYPDKSAATEKDPPLYLHVSAPTEESLKEALAQIDDLIEQANAPPPPPEMERRSSMGPGRDSGVRIKSPHQGRSYLPVKTPSFFSEKAFVGIEPDRTFNVRAKLVGPAGQYVKHIQQETGTKVQLKGRGSGYIEHQGTEAPEDLHIHVT</sequence>